<keyword evidence="3" id="KW-1185">Reference proteome</keyword>
<organism evidence="2 3">
    <name type="scientific">Staphylococcus saccharolyticus</name>
    <dbReference type="NCBI Taxonomy" id="33028"/>
    <lineage>
        <taxon>Bacteria</taxon>
        <taxon>Bacillati</taxon>
        <taxon>Bacillota</taxon>
        <taxon>Bacilli</taxon>
        <taxon>Bacillales</taxon>
        <taxon>Staphylococcaceae</taxon>
        <taxon>Staphylococcus</taxon>
    </lineage>
</organism>
<gene>
    <name evidence="2" type="ORF">NCTC11807_00803</name>
</gene>
<proteinExistence type="predicted"/>
<protein>
    <submittedName>
        <fullName evidence="2">Acetyltransferase</fullName>
    </submittedName>
</protein>
<dbReference type="PROSITE" id="PS51186">
    <property type="entry name" value="GNAT"/>
    <property type="match status" value="1"/>
</dbReference>
<evidence type="ECO:0000259" key="1">
    <source>
        <dbReference type="PROSITE" id="PS51186"/>
    </source>
</evidence>
<reference evidence="2 3" key="1">
    <citation type="submission" date="2018-06" db="EMBL/GenBank/DDBJ databases">
        <authorList>
            <consortium name="Pathogen Informatics"/>
            <person name="Doyle S."/>
        </authorList>
    </citation>
    <scope>NUCLEOTIDE SEQUENCE [LARGE SCALE GENOMIC DNA]</scope>
    <source>
        <strain evidence="2 3">NCTC11807</strain>
    </source>
</reference>
<dbReference type="GO" id="GO:0016747">
    <property type="term" value="F:acyltransferase activity, transferring groups other than amino-acyl groups"/>
    <property type="evidence" value="ECO:0007669"/>
    <property type="project" value="InterPro"/>
</dbReference>
<evidence type="ECO:0000313" key="3">
    <source>
        <dbReference type="Proteomes" id="UP000255425"/>
    </source>
</evidence>
<dbReference type="Pfam" id="PF00583">
    <property type="entry name" value="Acetyltransf_1"/>
    <property type="match status" value="1"/>
</dbReference>
<name>A0A380H1Y0_9STAP</name>
<dbReference type="InterPro" id="IPR040549">
    <property type="entry name" value="DUF5613"/>
</dbReference>
<dbReference type="Proteomes" id="UP000255425">
    <property type="component" value="Unassembled WGS sequence"/>
</dbReference>
<dbReference type="CDD" id="cd04301">
    <property type="entry name" value="NAT_SF"/>
    <property type="match status" value="1"/>
</dbReference>
<dbReference type="RefSeq" id="WP_115312820.1">
    <property type="nucleotide sequence ID" value="NZ_CP066042.1"/>
</dbReference>
<dbReference type="SUPFAM" id="SSF55729">
    <property type="entry name" value="Acyl-CoA N-acyltransferases (Nat)"/>
    <property type="match status" value="1"/>
</dbReference>
<keyword evidence="2" id="KW-0808">Transferase</keyword>
<dbReference type="InterPro" id="IPR016181">
    <property type="entry name" value="Acyl_CoA_acyltransferase"/>
</dbReference>
<dbReference type="InterPro" id="IPR000182">
    <property type="entry name" value="GNAT_dom"/>
</dbReference>
<sequence length="252" mass="29878">MSGVTFKDIYIDGQQWSKDSRKIIYLTPHQPLQYASNTWIYQLMPTMTQWLKDIQFQQRLHLNQSSNHLSFYFPENESLNQQWLDIIDRHEFELGLMELYVIEGQTLMQLSINEDVYIERVTTHNIEDYLYVYDYFARPYGEEYTYESRRCVLKHFLVDKVERLIAYIKQHPVGIVNLIITDRTVEIDGFGVLEAFRHQGVGSTLQSFIGHLADQRPVILVADGEDTAKHMYVKQGYIFQGYRYQVLKENII</sequence>
<feature type="domain" description="N-acetyltransferase" evidence="1">
    <location>
        <begin position="116"/>
        <end position="252"/>
    </location>
</feature>
<dbReference type="Pfam" id="PF18467">
    <property type="entry name" value="DUF5613"/>
    <property type="match status" value="1"/>
</dbReference>
<accession>A0A380H1Y0</accession>
<evidence type="ECO:0000313" key="2">
    <source>
        <dbReference type="EMBL" id="SUM69324.1"/>
    </source>
</evidence>
<dbReference type="AlphaFoldDB" id="A0A380H1Y0"/>
<dbReference type="Gene3D" id="3.40.630.30">
    <property type="match status" value="1"/>
</dbReference>
<dbReference type="EMBL" id="UHDZ01000001">
    <property type="protein sequence ID" value="SUM69324.1"/>
    <property type="molecule type" value="Genomic_DNA"/>
</dbReference>
<dbReference type="GeneID" id="63934801"/>